<evidence type="ECO:0000313" key="2">
    <source>
        <dbReference type="EMBL" id="KAG6293728.1"/>
    </source>
</evidence>
<proteinExistence type="predicted"/>
<sequence>MAILQAMEPHVLEQTWSPFQSDEGKAGACEKLVLELAQLTYERRIAKILDPSFGRESGVTLDRALEMMVRRMCETTSRYNRPKEQDRDSGQVTYPSNQVPVLRLALPRTKA</sequence>
<reference evidence="2 3" key="1">
    <citation type="journal article" date="2020" name="bioRxiv">
        <title>Whole genome comparisons of ergot fungi reveals the divergence and evolution of species within the genus Claviceps are the result of varying mechanisms driving genome evolution and host range expansion.</title>
        <authorList>
            <person name="Wyka S.A."/>
            <person name="Mondo S.J."/>
            <person name="Liu M."/>
            <person name="Dettman J."/>
            <person name="Nalam V."/>
            <person name="Broders K.D."/>
        </authorList>
    </citation>
    <scope>NUCLEOTIDE SEQUENCE [LARGE SCALE GENOMIC DNA]</scope>
    <source>
        <strain evidence="2 3">Clav52</strain>
    </source>
</reference>
<name>A0A9P7QFE4_9HYPO</name>
<comment type="caution">
    <text evidence="2">The sequence shown here is derived from an EMBL/GenBank/DDBJ whole genome shotgun (WGS) entry which is preliminary data.</text>
</comment>
<dbReference type="EMBL" id="SRRH01000236">
    <property type="protein sequence ID" value="KAG6293728.1"/>
    <property type="molecule type" value="Genomic_DNA"/>
</dbReference>
<evidence type="ECO:0000313" key="3">
    <source>
        <dbReference type="Proteomes" id="UP000707071"/>
    </source>
</evidence>
<accession>A0A9P7QFE4</accession>
<feature type="region of interest" description="Disordered" evidence="1">
    <location>
        <begin position="75"/>
        <end position="94"/>
    </location>
</feature>
<gene>
    <name evidence="2" type="ORF">E4U09_002864</name>
</gene>
<organism evidence="2 3">
    <name type="scientific">Claviceps aff. purpurea</name>
    <dbReference type="NCBI Taxonomy" id="1967640"/>
    <lineage>
        <taxon>Eukaryota</taxon>
        <taxon>Fungi</taxon>
        <taxon>Dikarya</taxon>
        <taxon>Ascomycota</taxon>
        <taxon>Pezizomycotina</taxon>
        <taxon>Sordariomycetes</taxon>
        <taxon>Hypocreomycetidae</taxon>
        <taxon>Hypocreales</taxon>
        <taxon>Clavicipitaceae</taxon>
        <taxon>Claviceps</taxon>
    </lineage>
</organism>
<dbReference type="AlphaFoldDB" id="A0A9P7QFE4"/>
<keyword evidence="3" id="KW-1185">Reference proteome</keyword>
<evidence type="ECO:0000256" key="1">
    <source>
        <dbReference type="SAM" id="MobiDB-lite"/>
    </source>
</evidence>
<protein>
    <submittedName>
        <fullName evidence="2">Uncharacterized protein</fullName>
    </submittedName>
</protein>
<dbReference type="Proteomes" id="UP000707071">
    <property type="component" value="Unassembled WGS sequence"/>
</dbReference>